<evidence type="ECO:0000256" key="6">
    <source>
        <dbReference type="RuleBase" id="RU004168"/>
    </source>
</evidence>
<gene>
    <name evidence="8" type="ORF">PRELSG_0908500</name>
</gene>
<feature type="active site" evidence="5">
    <location>
        <position position="71"/>
    </location>
</feature>
<evidence type="ECO:0000256" key="3">
    <source>
        <dbReference type="ARBA" id="ARBA00022801"/>
    </source>
</evidence>
<dbReference type="RefSeq" id="XP_028532990.1">
    <property type="nucleotide sequence ID" value="XM_028676508.1"/>
</dbReference>
<dbReference type="KEGG" id="prel:PRELSG_0908500"/>
<evidence type="ECO:0000313" key="8">
    <source>
        <dbReference type="EMBL" id="CRG99985.1"/>
    </source>
</evidence>
<comment type="similarity">
    <text evidence="1 6">Belongs to the acylphosphatase family.</text>
</comment>
<accession>A0A1J1H5M1</accession>
<dbReference type="OrthoDB" id="7961613at2759"/>
<evidence type="ECO:0000256" key="1">
    <source>
        <dbReference type="ARBA" id="ARBA00005614"/>
    </source>
</evidence>
<sequence>MRPFNLFQSFLLFPQTKNFSSKNYFLRNIYNSSKMIYTFDFEVFGKVQGVYFRKYTKQEADNLNIKGYVQNTDRNTVIGKAESDQKESLEKFKNFLTNVGSPSSRIDKCIITNEKIINNFSSTNFFIKR</sequence>
<dbReference type="SUPFAM" id="SSF54975">
    <property type="entry name" value="Acylphosphatase/BLUF domain-like"/>
    <property type="match status" value="1"/>
</dbReference>
<dbReference type="PRINTS" id="PR00112">
    <property type="entry name" value="ACYLPHPHTASE"/>
</dbReference>
<evidence type="ECO:0000256" key="4">
    <source>
        <dbReference type="ARBA" id="ARBA00047645"/>
    </source>
</evidence>
<dbReference type="EMBL" id="LN835304">
    <property type="protein sequence ID" value="CRG99985.1"/>
    <property type="molecule type" value="Genomic_DNA"/>
</dbReference>
<dbReference type="GO" id="GO:0003998">
    <property type="term" value="F:acylphosphatase activity"/>
    <property type="evidence" value="ECO:0007669"/>
    <property type="project" value="UniProtKB-EC"/>
</dbReference>
<evidence type="ECO:0000313" key="9">
    <source>
        <dbReference type="Proteomes" id="UP000220158"/>
    </source>
</evidence>
<dbReference type="VEuPathDB" id="PlasmoDB:PRELSG_0908500"/>
<dbReference type="EC" id="3.6.1.7" evidence="2 5"/>
<reference evidence="8 9" key="1">
    <citation type="submission" date="2015-04" db="EMBL/GenBank/DDBJ databases">
        <authorList>
            <consortium name="Pathogen Informatics"/>
        </authorList>
    </citation>
    <scope>NUCLEOTIDE SEQUENCE [LARGE SCALE GENOMIC DNA]</scope>
    <source>
        <strain evidence="8 9">SGS1</strain>
    </source>
</reference>
<dbReference type="Proteomes" id="UP000220158">
    <property type="component" value="Chromosome 9"/>
</dbReference>
<feature type="domain" description="Acylphosphatase-like" evidence="7">
    <location>
        <begin position="38"/>
        <end position="129"/>
    </location>
</feature>
<proteinExistence type="inferred from homology"/>
<dbReference type="AlphaFoldDB" id="A0A1J1H5M1"/>
<name>A0A1J1H5M1_PLARL</name>
<comment type="catalytic activity">
    <reaction evidence="4 5">
        <text>an acyl phosphate + H2O = a carboxylate + phosphate + H(+)</text>
        <dbReference type="Rhea" id="RHEA:14965"/>
        <dbReference type="ChEBI" id="CHEBI:15377"/>
        <dbReference type="ChEBI" id="CHEBI:15378"/>
        <dbReference type="ChEBI" id="CHEBI:29067"/>
        <dbReference type="ChEBI" id="CHEBI:43474"/>
        <dbReference type="ChEBI" id="CHEBI:59918"/>
        <dbReference type="EC" id="3.6.1.7"/>
    </reaction>
</comment>
<dbReference type="PANTHER" id="PTHR10029">
    <property type="entry name" value="ACYLPHOSPHATASE"/>
    <property type="match status" value="1"/>
</dbReference>
<dbReference type="PROSITE" id="PS51160">
    <property type="entry name" value="ACYLPHOSPHATASE_3"/>
    <property type="match status" value="1"/>
</dbReference>
<dbReference type="OMA" id="KMQGPRA"/>
<dbReference type="Gene3D" id="3.30.70.100">
    <property type="match status" value="1"/>
</dbReference>
<keyword evidence="9" id="KW-1185">Reference proteome</keyword>
<protein>
    <recommendedName>
        <fullName evidence="2 5">acylphosphatase</fullName>
        <ecNumber evidence="2 5">3.6.1.7</ecNumber>
    </recommendedName>
</protein>
<evidence type="ECO:0000256" key="2">
    <source>
        <dbReference type="ARBA" id="ARBA00012150"/>
    </source>
</evidence>
<dbReference type="FunFam" id="3.30.70.100:FF:000054">
    <property type="entry name" value="Acylphosphatase"/>
    <property type="match status" value="1"/>
</dbReference>
<feature type="active site" evidence="5">
    <location>
        <position position="53"/>
    </location>
</feature>
<dbReference type="GeneID" id="39736097"/>
<dbReference type="Pfam" id="PF00708">
    <property type="entry name" value="Acylphosphatase"/>
    <property type="match status" value="1"/>
</dbReference>
<dbReference type="PANTHER" id="PTHR10029:SF3">
    <property type="entry name" value="ACYLPHOSPHATASE-RELATED"/>
    <property type="match status" value="1"/>
</dbReference>
<keyword evidence="3 5" id="KW-0378">Hydrolase</keyword>
<dbReference type="InterPro" id="IPR020456">
    <property type="entry name" value="Acylphosphatase"/>
</dbReference>
<evidence type="ECO:0000259" key="7">
    <source>
        <dbReference type="PROSITE" id="PS51160"/>
    </source>
</evidence>
<dbReference type="PROSITE" id="PS00150">
    <property type="entry name" value="ACYLPHOSPHATASE_1"/>
    <property type="match status" value="1"/>
</dbReference>
<evidence type="ECO:0000256" key="5">
    <source>
        <dbReference type="PROSITE-ProRule" id="PRU00520"/>
    </source>
</evidence>
<dbReference type="InterPro" id="IPR017968">
    <property type="entry name" value="Acylphosphatase_CS"/>
</dbReference>
<dbReference type="InterPro" id="IPR001792">
    <property type="entry name" value="Acylphosphatase-like_dom"/>
</dbReference>
<organism evidence="8 9">
    <name type="scientific">Plasmodium relictum</name>
    <dbReference type="NCBI Taxonomy" id="85471"/>
    <lineage>
        <taxon>Eukaryota</taxon>
        <taxon>Sar</taxon>
        <taxon>Alveolata</taxon>
        <taxon>Apicomplexa</taxon>
        <taxon>Aconoidasida</taxon>
        <taxon>Haemosporida</taxon>
        <taxon>Plasmodiidae</taxon>
        <taxon>Plasmodium</taxon>
        <taxon>Plasmodium (Haemamoeba)</taxon>
    </lineage>
</organism>
<dbReference type="InterPro" id="IPR036046">
    <property type="entry name" value="Acylphosphatase-like_dom_sf"/>
</dbReference>